<accession>A0A5N6QY31</accession>
<sequence length="300" mass="34061">MEKSQPSLSKQTRKPRKRAREFIEDGKSRRKTFMKRVPTLKKKAEELAELCGIPVCVVCFGPDGTVDVWPEDRTKAEAVIMKYMERSSDCMQKLYLSGMLETMDKKEKQQPWHFLDNQLMHKLSPEELQILMRNLDSKILTAEERIRFLKGKSVQNLELGAEELSPLSIELPEFNDLYGIKNSNMKHEERSGFPGFDDVYHPSLALVPVAHYSSYMAMLTASDDQTDFTIPSTDNSRRLGDYSWPSGGILETNLGNSFLSGQAGVWPPTPLHEALPITAVWPRQSLQSSQMNHYGDTDGS</sequence>
<dbReference type="OrthoDB" id="601557at2759"/>
<gene>
    <name evidence="8" type="ORF">FH972_007171</name>
</gene>
<dbReference type="PANTHER" id="PTHR11945">
    <property type="entry name" value="MADS BOX PROTEIN"/>
    <property type="match status" value="1"/>
</dbReference>
<dbReference type="Pfam" id="PF00319">
    <property type="entry name" value="SRF-TF"/>
    <property type="match status" value="1"/>
</dbReference>
<keyword evidence="9" id="KW-1185">Reference proteome</keyword>
<dbReference type="SUPFAM" id="SSF55455">
    <property type="entry name" value="SRF-like"/>
    <property type="match status" value="1"/>
</dbReference>
<feature type="domain" description="MADS-box" evidence="7">
    <location>
        <begin position="13"/>
        <end position="73"/>
    </location>
</feature>
<protein>
    <recommendedName>
        <fullName evidence="7">MADS-box domain-containing protein</fullName>
    </recommendedName>
</protein>
<keyword evidence="3" id="KW-0238">DNA-binding</keyword>
<dbReference type="InterPro" id="IPR033897">
    <property type="entry name" value="SRF-like_MADS-box"/>
</dbReference>
<dbReference type="GO" id="GO:0046983">
    <property type="term" value="F:protein dimerization activity"/>
    <property type="evidence" value="ECO:0007669"/>
    <property type="project" value="InterPro"/>
</dbReference>
<proteinExistence type="predicted"/>
<organism evidence="8 9">
    <name type="scientific">Carpinus fangiana</name>
    <dbReference type="NCBI Taxonomy" id="176857"/>
    <lineage>
        <taxon>Eukaryota</taxon>
        <taxon>Viridiplantae</taxon>
        <taxon>Streptophyta</taxon>
        <taxon>Embryophyta</taxon>
        <taxon>Tracheophyta</taxon>
        <taxon>Spermatophyta</taxon>
        <taxon>Magnoliopsida</taxon>
        <taxon>eudicotyledons</taxon>
        <taxon>Gunneridae</taxon>
        <taxon>Pentapetalae</taxon>
        <taxon>rosids</taxon>
        <taxon>fabids</taxon>
        <taxon>Fagales</taxon>
        <taxon>Betulaceae</taxon>
        <taxon>Carpinus</taxon>
    </lineage>
</organism>
<dbReference type="GO" id="GO:0000981">
    <property type="term" value="F:DNA-binding transcription factor activity, RNA polymerase II-specific"/>
    <property type="evidence" value="ECO:0007669"/>
    <property type="project" value="InterPro"/>
</dbReference>
<dbReference type="EMBL" id="CM017323">
    <property type="protein sequence ID" value="KAE8021264.1"/>
    <property type="molecule type" value="Genomic_DNA"/>
</dbReference>
<dbReference type="CDD" id="cd00266">
    <property type="entry name" value="MADS_SRF_like"/>
    <property type="match status" value="1"/>
</dbReference>
<evidence type="ECO:0000259" key="7">
    <source>
        <dbReference type="PROSITE" id="PS50066"/>
    </source>
</evidence>
<dbReference type="GO" id="GO:0000978">
    <property type="term" value="F:RNA polymerase II cis-regulatory region sequence-specific DNA binding"/>
    <property type="evidence" value="ECO:0007669"/>
    <property type="project" value="TreeGrafter"/>
</dbReference>
<keyword evidence="2" id="KW-0805">Transcription regulation</keyword>
<dbReference type="InterPro" id="IPR002100">
    <property type="entry name" value="TF_MADSbox"/>
</dbReference>
<keyword evidence="4" id="KW-0804">Transcription</keyword>
<evidence type="ECO:0000256" key="5">
    <source>
        <dbReference type="ARBA" id="ARBA00023242"/>
    </source>
</evidence>
<dbReference type="Proteomes" id="UP000327013">
    <property type="component" value="Chromosome 3"/>
</dbReference>
<evidence type="ECO:0000256" key="1">
    <source>
        <dbReference type="ARBA" id="ARBA00004123"/>
    </source>
</evidence>
<dbReference type="GO" id="GO:0045944">
    <property type="term" value="P:positive regulation of transcription by RNA polymerase II"/>
    <property type="evidence" value="ECO:0007669"/>
    <property type="project" value="InterPro"/>
</dbReference>
<name>A0A5N6QY31_9ROSI</name>
<dbReference type="AlphaFoldDB" id="A0A5N6QY31"/>
<evidence type="ECO:0000313" key="9">
    <source>
        <dbReference type="Proteomes" id="UP000327013"/>
    </source>
</evidence>
<dbReference type="SMART" id="SM00432">
    <property type="entry name" value="MADS"/>
    <property type="match status" value="1"/>
</dbReference>
<dbReference type="Gene3D" id="3.40.1810.10">
    <property type="entry name" value="Transcription factor, MADS-box"/>
    <property type="match status" value="1"/>
</dbReference>
<keyword evidence="5" id="KW-0539">Nucleus</keyword>
<evidence type="ECO:0000256" key="3">
    <source>
        <dbReference type="ARBA" id="ARBA00023125"/>
    </source>
</evidence>
<dbReference type="GO" id="GO:0005634">
    <property type="term" value="C:nucleus"/>
    <property type="evidence" value="ECO:0007669"/>
    <property type="project" value="UniProtKB-SubCell"/>
</dbReference>
<dbReference type="InterPro" id="IPR036879">
    <property type="entry name" value="TF_MADSbox_sf"/>
</dbReference>
<evidence type="ECO:0000256" key="2">
    <source>
        <dbReference type="ARBA" id="ARBA00023015"/>
    </source>
</evidence>
<evidence type="ECO:0000256" key="6">
    <source>
        <dbReference type="SAM" id="MobiDB-lite"/>
    </source>
</evidence>
<dbReference type="PROSITE" id="PS50066">
    <property type="entry name" value="MADS_BOX_2"/>
    <property type="match status" value="1"/>
</dbReference>
<feature type="region of interest" description="Disordered" evidence="6">
    <location>
        <begin position="1"/>
        <end position="24"/>
    </location>
</feature>
<reference evidence="8 9" key="1">
    <citation type="submission" date="2019-06" db="EMBL/GenBank/DDBJ databases">
        <title>A chromosomal-level reference genome of Carpinus fangiana (Coryloideae, Betulaceae).</title>
        <authorList>
            <person name="Yang X."/>
            <person name="Wang Z."/>
            <person name="Zhang L."/>
            <person name="Hao G."/>
            <person name="Liu J."/>
            <person name="Yang Y."/>
        </authorList>
    </citation>
    <scope>NUCLEOTIDE SEQUENCE [LARGE SCALE GENOMIC DNA]</scope>
    <source>
        <strain evidence="8">Cfa_2016G</strain>
        <tissue evidence="8">Leaf</tissue>
    </source>
</reference>
<dbReference type="PANTHER" id="PTHR11945:SF534">
    <property type="entry name" value="MYOCYTE-SPECIFIC ENHANCER FACTOR 2"/>
    <property type="match status" value="1"/>
</dbReference>
<evidence type="ECO:0000256" key="4">
    <source>
        <dbReference type="ARBA" id="ARBA00023163"/>
    </source>
</evidence>
<feature type="compositionally biased region" description="Polar residues" evidence="6">
    <location>
        <begin position="1"/>
        <end position="10"/>
    </location>
</feature>
<evidence type="ECO:0000313" key="8">
    <source>
        <dbReference type="EMBL" id="KAE8021264.1"/>
    </source>
</evidence>
<comment type="subcellular location">
    <subcellularLocation>
        <location evidence="1">Nucleus</location>
    </subcellularLocation>
</comment>